<evidence type="ECO:0000256" key="2">
    <source>
        <dbReference type="ARBA" id="ARBA00023108"/>
    </source>
</evidence>
<evidence type="ECO:0008006" key="7">
    <source>
        <dbReference type="Google" id="ProtNLM"/>
    </source>
</evidence>
<dbReference type="AlphaFoldDB" id="A0AA38ID12"/>
<proteinExistence type="inferred from homology"/>
<dbReference type="PANTHER" id="PTHR11008:SF32">
    <property type="entry name" value="CIRCADIAN CLOCK-CONTROLLED PROTEIN DAYWAKE-RELATED"/>
    <property type="match status" value="1"/>
</dbReference>
<dbReference type="InterPro" id="IPR010562">
    <property type="entry name" value="Haemolymph_juvenile_hormone-bd"/>
</dbReference>
<gene>
    <name evidence="5" type="ORF">Zmor_017709</name>
</gene>
<organism evidence="5 6">
    <name type="scientific">Zophobas morio</name>
    <dbReference type="NCBI Taxonomy" id="2755281"/>
    <lineage>
        <taxon>Eukaryota</taxon>
        <taxon>Metazoa</taxon>
        <taxon>Ecdysozoa</taxon>
        <taxon>Arthropoda</taxon>
        <taxon>Hexapoda</taxon>
        <taxon>Insecta</taxon>
        <taxon>Pterygota</taxon>
        <taxon>Neoptera</taxon>
        <taxon>Endopterygota</taxon>
        <taxon>Coleoptera</taxon>
        <taxon>Polyphaga</taxon>
        <taxon>Cucujiformia</taxon>
        <taxon>Tenebrionidae</taxon>
        <taxon>Zophobas</taxon>
    </lineage>
</organism>
<protein>
    <recommendedName>
        <fullName evidence="7">Protein takeout</fullName>
    </recommendedName>
</protein>
<dbReference type="GO" id="GO:0005615">
    <property type="term" value="C:extracellular space"/>
    <property type="evidence" value="ECO:0007669"/>
    <property type="project" value="TreeGrafter"/>
</dbReference>
<dbReference type="GO" id="GO:0007623">
    <property type="term" value="P:circadian rhythm"/>
    <property type="evidence" value="ECO:0007669"/>
    <property type="project" value="UniProtKB-ARBA"/>
</dbReference>
<name>A0AA38ID12_9CUCU</name>
<dbReference type="Pfam" id="PF06585">
    <property type="entry name" value="JHBP"/>
    <property type="match status" value="1"/>
</dbReference>
<reference evidence="5" key="1">
    <citation type="journal article" date="2023" name="G3 (Bethesda)">
        <title>Whole genome assemblies of Zophobas morio and Tenebrio molitor.</title>
        <authorList>
            <person name="Kaur S."/>
            <person name="Stinson S.A."/>
            <person name="diCenzo G.C."/>
        </authorList>
    </citation>
    <scope>NUCLEOTIDE SEQUENCE</scope>
    <source>
        <strain evidence="5">QUZm001</strain>
    </source>
</reference>
<sequence length="242" mass="27569">MQLLILSVLFIFGASIKLPQNFLKCNRSDPDWKKCVFEAAVHAAPQFTKPFPELNAPNMDPYFIIELSISAGSKTIQMDQNFTNVKIYGLSRVEVIDFAFDFGAKTIYLEGIFPEIKMTGMYKFNGKVFLLPIYGEGPGQVIFRNLKANMTAHYEEKKKNGKTYIKVVSAPLKMIPGLIQFQHDNLFDGDKTLGDNINQVMNDNWQAVYKDIEDGYTQVVQKITVNLFNNFFSKLSLEEAFD</sequence>
<keyword evidence="6" id="KW-1185">Reference proteome</keyword>
<dbReference type="EMBL" id="JALNTZ010000005">
    <property type="protein sequence ID" value="KAJ3651687.1"/>
    <property type="molecule type" value="Genomic_DNA"/>
</dbReference>
<feature type="signal peptide" evidence="4">
    <location>
        <begin position="1"/>
        <end position="15"/>
    </location>
</feature>
<comment type="caution">
    <text evidence="5">The sequence shown here is derived from an EMBL/GenBank/DDBJ whole genome shotgun (WGS) entry which is preliminary data.</text>
</comment>
<evidence type="ECO:0000256" key="3">
    <source>
        <dbReference type="ARBA" id="ARBA00060902"/>
    </source>
</evidence>
<keyword evidence="1 4" id="KW-0732">Signal</keyword>
<comment type="similarity">
    <text evidence="3">Belongs to the TO family.</text>
</comment>
<dbReference type="Gene3D" id="3.15.10.30">
    <property type="entry name" value="Haemolymph juvenile hormone binding protein"/>
    <property type="match status" value="1"/>
</dbReference>
<evidence type="ECO:0000313" key="5">
    <source>
        <dbReference type="EMBL" id="KAJ3651687.1"/>
    </source>
</evidence>
<evidence type="ECO:0000256" key="4">
    <source>
        <dbReference type="SAM" id="SignalP"/>
    </source>
</evidence>
<dbReference type="FunFam" id="3.15.10.30:FF:000001">
    <property type="entry name" value="Takeout-like protein 1"/>
    <property type="match status" value="1"/>
</dbReference>
<dbReference type="PANTHER" id="PTHR11008">
    <property type="entry name" value="PROTEIN TAKEOUT-LIKE PROTEIN"/>
    <property type="match status" value="1"/>
</dbReference>
<evidence type="ECO:0000256" key="1">
    <source>
        <dbReference type="ARBA" id="ARBA00022729"/>
    </source>
</evidence>
<dbReference type="SMART" id="SM00700">
    <property type="entry name" value="JHBP"/>
    <property type="match status" value="1"/>
</dbReference>
<evidence type="ECO:0000313" key="6">
    <source>
        <dbReference type="Proteomes" id="UP001168821"/>
    </source>
</evidence>
<keyword evidence="2" id="KW-0090">Biological rhythms</keyword>
<accession>A0AA38ID12</accession>
<dbReference type="InterPro" id="IPR038606">
    <property type="entry name" value="To_sf"/>
</dbReference>
<feature type="chain" id="PRO_5041400896" description="Protein takeout" evidence="4">
    <location>
        <begin position="16"/>
        <end position="242"/>
    </location>
</feature>
<dbReference type="Proteomes" id="UP001168821">
    <property type="component" value="Unassembled WGS sequence"/>
</dbReference>